<dbReference type="AlphaFoldDB" id="A0A7Z7NNB7"/>
<comment type="caution">
    <text evidence="1">The sequence shown here is derived from an EMBL/GenBank/DDBJ whole genome shotgun (WGS) entry which is preliminary data.</text>
</comment>
<dbReference type="EMBL" id="OGUU01000012">
    <property type="protein sequence ID" value="SPC18842.1"/>
    <property type="molecule type" value="Genomic_DNA"/>
</dbReference>
<name>A0A7Z7NNB7_9BURK</name>
<proteinExistence type="predicted"/>
<evidence type="ECO:0000313" key="1">
    <source>
        <dbReference type="EMBL" id="SPC18842.1"/>
    </source>
</evidence>
<protein>
    <submittedName>
        <fullName evidence="1">Uncharacterized protein</fullName>
    </submittedName>
</protein>
<dbReference type="Proteomes" id="UP000257139">
    <property type="component" value="Chromosome CBM2594_a"/>
</dbReference>
<sequence>MDEEMRCGGRSLPPRKERPRLKELPVLRDYRWRSPSGIRRVGPWINLALALRHPCCKRAKRVDFPVPFFRAARLA</sequence>
<accession>A0A7Z7NNB7</accession>
<gene>
    <name evidence="1" type="ORF">CBM2594_A80281</name>
</gene>
<organism evidence="1">
    <name type="scientific">Cupriavidus taiwanensis</name>
    <dbReference type="NCBI Taxonomy" id="164546"/>
    <lineage>
        <taxon>Bacteria</taxon>
        <taxon>Pseudomonadati</taxon>
        <taxon>Pseudomonadota</taxon>
        <taxon>Betaproteobacteria</taxon>
        <taxon>Burkholderiales</taxon>
        <taxon>Burkholderiaceae</taxon>
        <taxon>Cupriavidus</taxon>
    </lineage>
</organism>
<reference evidence="1" key="1">
    <citation type="submission" date="2018-01" db="EMBL/GenBank/DDBJ databases">
        <authorList>
            <person name="Clerissi C."/>
        </authorList>
    </citation>
    <scope>NUCLEOTIDE SEQUENCE [LARGE SCALE GENOMIC DNA]</scope>
    <source>
        <strain evidence="1">Cupriavidus taiwanensis STM 6021</strain>
    </source>
</reference>